<sequence>LCCYTHLVSAQEAGEATGNALRKEKILFRTRGPCASPPTAVCYRLPCIDRHEHSTIRESMTCLVIQIYLERYKFLFLTRTRQRTHEEQFFFSFPLRASFLRVQILVKTL</sequence>
<protein>
    <submittedName>
        <fullName evidence="1">Uncharacterized protein</fullName>
    </submittedName>
</protein>
<reference evidence="1" key="1">
    <citation type="submission" date="2016-07" db="EMBL/GenBank/DDBJ databases">
        <title>Salivary Glands transcriptome analysis on engorged females of Ornithodoros brasiliensis (Acari:Argasidae).</title>
        <authorList>
            <person name="Simons S.M."/>
            <person name="Carvalho E."/>
            <person name="Junqueira-de-Azevedo I."/>
            <person name="Ho P.L."/>
            <person name="Giovanni D."/>
            <person name="Mendonca R."/>
            <person name="Onofrio V."/>
            <person name="Landulfo G."/>
            <person name="Ramirez D."/>
            <person name="Barros-Battesti D."/>
        </authorList>
    </citation>
    <scope>NUCLEOTIDE SEQUENCE</scope>
    <source>
        <strain evidence="1">Female</strain>
        <tissue evidence="1">Salivary gland</tissue>
    </source>
</reference>
<proteinExistence type="predicted"/>
<name>A0A1D2AI55_ORNBR</name>
<dbReference type="AlphaFoldDB" id="A0A1D2AI55"/>
<accession>A0A1D2AI55</accession>
<organism evidence="1">
    <name type="scientific">Ornithodoros brasiliensis</name>
    <name type="common">Mouro tick</name>
    <dbReference type="NCBI Taxonomy" id="888526"/>
    <lineage>
        <taxon>Eukaryota</taxon>
        <taxon>Metazoa</taxon>
        <taxon>Ecdysozoa</taxon>
        <taxon>Arthropoda</taxon>
        <taxon>Chelicerata</taxon>
        <taxon>Arachnida</taxon>
        <taxon>Acari</taxon>
        <taxon>Parasitiformes</taxon>
        <taxon>Ixodida</taxon>
        <taxon>Ixodoidea</taxon>
        <taxon>Argasidae</taxon>
        <taxon>Ornithodorinae</taxon>
        <taxon>Ornithodoros</taxon>
    </lineage>
</organism>
<feature type="non-terminal residue" evidence="1">
    <location>
        <position position="1"/>
    </location>
</feature>
<evidence type="ECO:0000313" key="1">
    <source>
        <dbReference type="EMBL" id="JAT78884.1"/>
    </source>
</evidence>
<dbReference type="EMBL" id="GETE01000856">
    <property type="protein sequence ID" value="JAT78884.1"/>
    <property type="molecule type" value="Transcribed_RNA"/>
</dbReference>